<reference evidence="1" key="1">
    <citation type="submission" date="2023-03" db="EMBL/GenBank/DDBJ databases">
        <title>Massive genome expansion in bonnet fungi (Mycena s.s.) driven by repeated elements and novel gene families across ecological guilds.</title>
        <authorList>
            <consortium name="Lawrence Berkeley National Laboratory"/>
            <person name="Harder C.B."/>
            <person name="Miyauchi S."/>
            <person name="Viragh M."/>
            <person name="Kuo A."/>
            <person name="Thoen E."/>
            <person name="Andreopoulos B."/>
            <person name="Lu D."/>
            <person name="Skrede I."/>
            <person name="Drula E."/>
            <person name="Henrissat B."/>
            <person name="Morin E."/>
            <person name="Kohler A."/>
            <person name="Barry K."/>
            <person name="LaButti K."/>
            <person name="Morin E."/>
            <person name="Salamov A."/>
            <person name="Lipzen A."/>
            <person name="Mereny Z."/>
            <person name="Hegedus B."/>
            <person name="Baldrian P."/>
            <person name="Stursova M."/>
            <person name="Weitz H."/>
            <person name="Taylor A."/>
            <person name="Grigoriev I.V."/>
            <person name="Nagy L.G."/>
            <person name="Martin F."/>
            <person name="Kauserud H."/>
        </authorList>
    </citation>
    <scope>NUCLEOTIDE SEQUENCE</scope>
    <source>
        <strain evidence="1">CBHHK002</strain>
    </source>
</reference>
<evidence type="ECO:0000313" key="2">
    <source>
        <dbReference type="Proteomes" id="UP001218218"/>
    </source>
</evidence>
<keyword evidence="2" id="KW-1185">Reference proteome</keyword>
<protein>
    <submittedName>
        <fullName evidence="1">Uncharacterized protein</fullName>
    </submittedName>
</protein>
<organism evidence="1 2">
    <name type="scientific">Mycena albidolilacea</name>
    <dbReference type="NCBI Taxonomy" id="1033008"/>
    <lineage>
        <taxon>Eukaryota</taxon>
        <taxon>Fungi</taxon>
        <taxon>Dikarya</taxon>
        <taxon>Basidiomycota</taxon>
        <taxon>Agaricomycotina</taxon>
        <taxon>Agaricomycetes</taxon>
        <taxon>Agaricomycetidae</taxon>
        <taxon>Agaricales</taxon>
        <taxon>Marasmiineae</taxon>
        <taxon>Mycenaceae</taxon>
        <taxon>Mycena</taxon>
    </lineage>
</organism>
<comment type="caution">
    <text evidence="1">The sequence shown here is derived from an EMBL/GenBank/DDBJ whole genome shotgun (WGS) entry which is preliminary data.</text>
</comment>
<accession>A0AAD6ZTJ3</accession>
<name>A0AAD6ZTJ3_9AGAR</name>
<dbReference type="EMBL" id="JARIHO010000028">
    <property type="protein sequence ID" value="KAJ7339087.1"/>
    <property type="molecule type" value="Genomic_DNA"/>
</dbReference>
<sequence length="162" mass="17462">MILDSGMEIGTVDGINFPGYCGTTDTDSYVGYKNSVIKTLVSTRLASPVRSHVPSTYYSEVQSMPKHTMDVKDFVVGTLAIKRGDGLDTESYCNICLSACLAPNELVSLRIIGFGDETRWVVVEGVSAIKRTGSGQRATVLWESPTGCSGGRWGLDAQGIWN</sequence>
<evidence type="ECO:0000313" key="1">
    <source>
        <dbReference type="EMBL" id="KAJ7339087.1"/>
    </source>
</evidence>
<gene>
    <name evidence="1" type="ORF">DFH08DRAFT_812478</name>
</gene>
<dbReference type="Proteomes" id="UP001218218">
    <property type="component" value="Unassembled WGS sequence"/>
</dbReference>
<proteinExistence type="predicted"/>
<dbReference type="AlphaFoldDB" id="A0AAD6ZTJ3"/>